<dbReference type="PANTHER" id="PTHR16234">
    <property type="entry name" value="SIMILAR TO HYPOTHETICAL PROTEIN FLJ20508"/>
    <property type="match status" value="1"/>
</dbReference>
<accession>A0A8T0AI68</accession>
<protein>
    <submittedName>
        <fullName evidence="1">Uncharacterized protein</fullName>
    </submittedName>
</protein>
<sequence>MSQPAVLKLHQELRKCFQNIKENQTVWRGVLDECSSLVSSLGNLAEQLRALKRTEIEKTPLGTFPNLPELLQYKLLNAIDTVLNQLREKVNAFGSVRDSVIKHVCAVFKMYEQNSDSLPISTCVARCALSPSISDMLEWLQDTERYYRIQYMQRKNLLQILKPDDLTLLESAPKRWLSLASPDGEERISDALCQVSFFLESD</sequence>
<dbReference type="Proteomes" id="UP000606274">
    <property type="component" value="Unassembled WGS sequence"/>
</dbReference>
<keyword evidence="2" id="KW-1185">Reference proteome</keyword>
<name>A0A8T0AI68_SILME</name>
<dbReference type="GO" id="GO:0005634">
    <property type="term" value="C:nucleus"/>
    <property type="evidence" value="ECO:0007669"/>
    <property type="project" value="TreeGrafter"/>
</dbReference>
<organism evidence="1 2">
    <name type="scientific">Silurus meridionalis</name>
    <name type="common">Southern catfish</name>
    <name type="synonym">Silurus soldatovi meridionalis</name>
    <dbReference type="NCBI Taxonomy" id="175797"/>
    <lineage>
        <taxon>Eukaryota</taxon>
        <taxon>Metazoa</taxon>
        <taxon>Chordata</taxon>
        <taxon>Craniata</taxon>
        <taxon>Vertebrata</taxon>
        <taxon>Euteleostomi</taxon>
        <taxon>Actinopterygii</taxon>
        <taxon>Neopterygii</taxon>
        <taxon>Teleostei</taxon>
        <taxon>Ostariophysi</taxon>
        <taxon>Siluriformes</taxon>
        <taxon>Siluridae</taxon>
        <taxon>Silurus</taxon>
    </lineage>
</organism>
<gene>
    <name evidence="1" type="ORF">HF521_011426</name>
</gene>
<comment type="caution">
    <text evidence="1">The sequence shown here is derived from an EMBL/GenBank/DDBJ whole genome shotgun (WGS) entry which is preliminary data.</text>
</comment>
<dbReference type="AlphaFoldDB" id="A0A8T0AI68"/>
<dbReference type="GO" id="GO:0005737">
    <property type="term" value="C:cytoplasm"/>
    <property type="evidence" value="ECO:0007669"/>
    <property type="project" value="TreeGrafter"/>
</dbReference>
<evidence type="ECO:0000313" key="2">
    <source>
        <dbReference type="Proteomes" id="UP000606274"/>
    </source>
</evidence>
<dbReference type="Pfam" id="PF15011">
    <property type="entry name" value="CA109-like"/>
    <property type="match status" value="1"/>
</dbReference>
<dbReference type="InterPro" id="IPR029159">
    <property type="entry name" value="CA109-like"/>
</dbReference>
<dbReference type="PANTHER" id="PTHR16234:SF5">
    <property type="entry name" value="AFG2-INTERACTING RIBOSOME MATURATION FACTOR"/>
    <property type="match status" value="1"/>
</dbReference>
<proteinExistence type="predicted"/>
<evidence type="ECO:0000313" key="1">
    <source>
        <dbReference type="EMBL" id="KAF7691129.1"/>
    </source>
</evidence>
<dbReference type="EMBL" id="JABFDY010000022">
    <property type="protein sequence ID" value="KAF7691129.1"/>
    <property type="molecule type" value="Genomic_DNA"/>
</dbReference>
<reference evidence="1" key="1">
    <citation type="submission" date="2020-08" db="EMBL/GenBank/DDBJ databases">
        <title>Chromosome-level assembly of Southern catfish (Silurus meridionalis) provides insights into visual adaptation to the nocturnal and benthic lifestyles.</title>
        <authorList>
            <person name="Zhang Y."/>
            <person name="Wang D."/>
            <person name="Peng Z."/>
        </authorList>
    </citation>
    <scope>NUCLEOTIDE SEQUENCE</scope>
    <source>
        <strain evidence="1">SWU-2019-XX</strain>
        <tissue evidence="1">Muscle</tissue>
    </source>
</reference>
<dbReference type="OrthoDB" id="6605214at2759"/>